<evidence type="ECO:0000313" key="2">
    <source>
        <dbReference type="Proteomes" id="UP000499080"/>
    </source>
</evidence>
<dbReference type="AlphaFoldDB" id="A0A4Y2KWS4"/>
<sequence length="33" mass="3715">MWEFPTDGARRKISPSVARSILTPWFGGIHTPC</sequence>
<keyword evidence="2" id="KW-1185">Reference proteome</keyword>
<organism evidence="1 2">
    <name type="scientific">Araneus ventricosus</name>
    <name type="common">Orbweaver spider</name>
    <name type="synonym">Epeira ventricosa</name>
    <dbReference type="NCBI Taxonomy" id="182803"/>
    <lineage>
        <taxon>Eukaryota</taxon>
        <taxon>Metazoa</taxon>
        <taxon>Ecdysozoa</taxon>
        <taxon>Arthropoda</taxon>
        <taxon>Chelicerata</taxon>
        <taxon>Arachnida</taxon>
        <taxon>Araneae</taxon>
        <taxon>Araneomorphae</taxon>
        <taxon>Entelegynae</taxon>
        <taxon>Araneoidea</taxon>
        <taxon>Araneidae</taxon>
        <taxon>Araneus</taxon>
    </lineage>
</organism>
<evidence type="ECO:0000313" key="1">
    <source>
        <dbReference type="EMBL" id="GBN05983.1"/>
    </source>
</evidence>
<name>A0A4Y2KWS4_ARAVE</name>
<gene>
    <name evidence="1" type="ORF">AVEN_205255_1</name>
</gene>
<accession>A0A4Y2KWS4</accession>
<dbReference type="Proteomes" id="UP000499080">
    <property type="component" value="Unassembled WGS sequence"/>
</dbReference>
<reference evidence="1 2" key="1">
    <citation type="journal article" date="2019" name="Sci. Rep.">
        <title>Orb-weaving spider Araneus ventricosus genome elucidates the spidroin gene catalogue.</title>
        <authorList>
            <person name="Kono N."/>
            <person name="Nakamura H."/>
            <person name="Ohtoshi R."/>
            <person name="Moran D.A.P."/>
            <person name="Shinohara A."/>
            <person name="Yoshida Y."/>
            <person name="Fujiwara M."/>
            <person name="Mori M."/>
            <person name="Tomita M."/>
            <person name="Arakawa K."/>
        </authorList>
    </citation>
    <scope>NUCLEOTIDE SEQUENCE [LARGE SCALE GENOMIC DNA]</scope>
</reference>
<dbReference type="EMBL" id="BGPR01273910">
    <property type="protein sequence ID" value="GBN05983.1"/>
    <property type="molecule type" value="Genomic_DNA"/>
</dbReference>
<comment type="caution">
    <text evidence="1">The sequence shown here is derived from an EMBL/GenBank/DDBJ whole genome shotgun (WGS) entry which is preliminary data.</text>
</comment>
<proteinExistence type="predicted"/>
<feature type="non-terminal residue" evidence="1">
    <location>
        <position position="33"/>
    </location>
</feature>
<protein>
    <submittedName>
        <fullName evidence="1">Uncharacterized protein</fullName>
    </submittedName>
</protein>